<evidence type="ECO:0000313" key="4">
    <source>
        <dbReference type="Proteomes" id="UP001519325"/>
    </source>
</evidence>
<dbReference type="InterPro" id="IPR036390">
    <property type="entry name" value="WH_DNA-bd_sf"/>
</dbReference>
<dbReference type="EMBL" id="JAGGMR010000001">
    <property type="protein sequence ID" value="MBP2193219.1"/>
    <property type="molecule type" value="Genomic_DNA"/>
</dbReference>
<organism evidence="3 4">
    <name type="scientific">Nocardia goodfellowii</name>
    <dbReference type="NCBI Taxonomy" id="882446"/>
    <lineage>
        <taxon>Bacteria</taxon>
        <taxon>Bacillati</taxon>
        <taxon>Actinomycetota</taxon>
        <taxon>Actinomycetes</taxon>
        <taxon>Mycobacteriales</taxon>
        <taxon>Nocardiaceae</taxon>
        <taxon>Nocardia</taxon>
    </lineage>
</organism>
<dbReference type="RefSeq" id="WP_209896509.1">
    <property type="nucleotide sequence ID" value="NZ_JAGGMR010000001.1"/>
</dbReference>
<proteinExistence type="predicted"/>
<feature type="region of interest" description="Disordered" evidence="1">
    <location>
        <begin position="31"/>
        <end position="50"/>
    </location>
</feature>
<dbReference type="Proteomes" id="UP001519325">
    <property type="component" value="Unassembled WGS sequence"/>
</dbReference>
<protein>
    <submittedName>
        <fullName evidence="3">DNA-binding MarR family transcriptional regulator</fullName>
    </submittedName>
</protein>
<evidence type="ECO:0000256" key="2">
    <source>
        <dbReference type="SAM" id="SignalP"/>
    </source>
</evidence>
<dbReference type="GO" id="GO:0003677">
    <property type="term" value="F:DNA binding"/>
    <property type="evidence" value="ECO:0007669"/>
    <property type="project" value="UniProtKB-KW"/>
</dbReference>
<evidence type="ECO:0000256" key="1">
    <source>
        <dbReference type="SAM" id="MobiDB-lite"/>
    </source>
</evidence>
<reference evidence="3 4" key="1">
    <citation type="submission" date="2021-03" db="EMBL/GenBank/DDBJ databases">
        <title>Sequencing the genomes of 1000 actinobacteria strains.</title>
        <authorList>
            <person name="Klenk H.-P."/>
        </authorList>
    </citation>
    <scope>NUCLEOTIDE SEQUENCE [LARGE SCALE GENOMIC DNA]</scope>
    <source>
        <strain evidence="3 4">DSM 45516</strain>
    </source>
</reference>
<name>A0ABS4QND7_9NOCA</name>
<dbReference type="PROSITE" id="PS51257">
    <property type="entry name" value="PROKAR_LIPOPROTEIN"/>
    <property type="match status" value="1"/>
</dbReference>
<sequence>MNSRTTVVGVAISAIGAALLLTGCSGTTVEAGPPASSTVAATTSQASDPATLTPSIIGQAEKHHTAVLTRALNGTTLDEKQWIVLNQATGEPVERTAHIDRIAGLTKWTSAEVETALNALLAKGLLANTPHGRLESTTAGKAIVGKVRSESGAIVDAAYGVVSPEDLATAARVLAVITARMAEELAHG</sequence>
<accession>A0ABS4QND7</accession>
<comment type="caution">
    <text evidence="3">The sequence shown here is derived from an EMBL/GenBank/DDBJ whole genome shotgun (WGS) entry which is preliminary data.</text>
</comment>
<feature type="signal peptide" evidence="2">
    <location>
        <begin position="1"/>
        <end position="31"/>
    </location>
</feature>
<keyword evidence="3" id="KW-0238">DNA-binding</keyword>
<dbReference type="InterPro" id="IPR036388">
    <property type="entry name" value="WH-like_DNA-bd_sf"/>
</dbReference>
<dbReference type="Gene3D" id="1.10.10.10">
    <property type="entry name" value="Winged helix-like DNA-binding domain superfamily/Winged helix DNA-binding domain"/>
    <property type="match status" value="1"/>
</dbReference>
<keyword evidence="2" id="KW-0732">Signal</keyword>
<feature type="compositionally biased region" description="Low complexity" evidence="1">
    <location>
        <begin position="35"/>
        <end position="47"/>
    </location>
</feature>
<feature type="chain" id="PRO_5047290641" evidence="2">
    <location>
        <begin position="32"/>
        <end position="188"/>
    </location>
</feature>
<evidence type="ECO:0000313" key="3">
    <source>
        <dbReference type="EMBL" id="MBP2193219.1"/>
    </source>
</evidence>
<keyword evidence="4" id="KW-1185">Reference proteome</keyword>
<dbReference type="SUPFAM" id="SSF46785">
    <property type="entry name" value="Winged helix' DNA-binding domain"/>
    <property type="match status" value="1"/>
</dbReference>
<gene>
    <name evidence="3" type="ORF">BJ987_006120</name>
</gene>